<evidence type="ECO:0000256" key="1">
    <source>
        <dbReference type="SAM" id="MobiDB-lite"/>
    </source>
</evidence>
<keyword evidence="4" id="KW-1185">Reference proteome</keyword>
<keyword evidence="2" id="KW-0472">Membrane</keyword>
<proteinExistence type="predicted"/>
<accession>A0ABP5X589</accession>
<keyword evidence="2" id="KW-1133">Transmembrane helix</keyword>
<evidence type="ECO:0000313" key="3">
    <source>
        <dbReference type="EMBL" id="GAA2445719.1"/>
    </source>
</evidence>
<feature type="region of interest" description="Disordered" evidence="1">
    <location>
        <begin position="56"/>
        <end position="79"/>
    </location>
</feature>
<feature type="transmembrane region" description="Helical" evidence="2">
    <location>
        <begin position="189"/>
        <end position="209"/>
    </location>
</feature>
<feature type="compositionally biased region" description="Low complexity" evidence="1">
    <location>
        <begin position="258"/>
        <end position="272"/>
    </location>
</feature>
<feature type="compositionally biased region" description="Pro residues" evidence="1">
    <location>
        <begin position="15"/>
        <end position="26"/>
    </location>
</feature>
<feature type="region of interest" description="Disordered" evidence="1">
    <location>
        <begin position="1"/>
        <end position="26"/>
    </location>
</feature>
<keyword evidence="2" id="KW-0812">Transmembrane</keyword>
<reference evidence="4" key="1">
    <citation type="journal article" date="2019" name="Int. J. Syst. Evol. Microbiol.">
        <title>The Global Catalogue of Microorganisms (GCM) 10K type strain sequencing project: providing services to taxonomists for standard genome sequencing and annotation.</title>
        <authorList>
            <consortium name="The Broad Institute Genomics Platform"/>
            <consortium name="The Broad Institute Genome Sequencing Center for Infectious Disease"/>
            <person name="Wu L."/>
            <person name="Ma J."/>
        </authorList>
    </citation>
    <scope>NUCLEOTIDE SEQUENCE [LARGE SCALE GENOMIC DNA]</scope>
    <source>
        <strain evidence="4">JCM 6922</strain>
    </source>
</reference>
<comment type="caution">
    <text evidence="3">The sequence shown here is derived from an EMBL/GenBank/DDBJ whole genome shotgun (WGS) entry which is preliminary data.</text>
</comment>
<dbReference type="EMBL" id="BAAATK010000027">
    <property type="protein sequence ID" value="GAA2445719.1"/>
    <property type="molecule type" value="Genomic_DNA"/>
</dbReference>
<sequence>MFSERGTGRHRGPSEPFPQPLVPPDWDPAEELAFMLQDAMAEHAPHIAPHVIPPVTPHAAPQVASPHSADDGPVAAPAPGTPLENLQEITAELPPLKGSPRGHRRARERGGKNGLRTVSHLIAAVTALIACSVSFFGGMVAYAPLRLSAVPRAEGGIAAWWPLLIYGPWLVSSLSVLRAALHQRRAVHAWCVVLFFSSVAMMLCVVQAPRTVVDTAAAALPGLASLACFQQLVRQITLTRPPRRTMPRHRVQAAAAAQVPAQATAQVQGPASVPTPAPAPAPGPAPSQGPAPAPREQAKAAPPRPGTPGPGGTWQPSPYR</sequence>
<feature type="transmembrane region" description="Helical" evidence="2">
    <location>
        <begin position="121"/>
        <end position="145"/>
    </location>
</feature>
<dbReference type="RefSeq" id="WP_344605606.1">
    <property type="nucleotide sequence ID" value="NZ_BAAATK010000027.1"/>
</dbReference>
<feature type="transmembrane region" description="Helical" evidence="2">
    <location>
        <begin position="157"/>
        <end position="177"/>
    </location>
</feature>
<organism evidence="3 4">
    <name type="scientific">Streptomyces glaucus</name>
    <dbReference type="NCBI Taxonomy" id="284029"/>
    <lineage>
        <taxon>Bacteria</taxon>
        <taxon>Bacillati</taxon>
        <taxon>Actinomycetota</taxon>
        <taxon>Actinomycetes</taxon>
        <taxon>Kitasatosporales</taxon>
        <taxon>Streptomycetaceae</taxon>
        <taxon>Streptomyces</taxon>
    </lineage>
</organism>
<protein>
    <submittedName>
        <fullName evidence="3">DUF2637 domain-containing protein</fullName>
    </submittedName>
</protein>
<feature type="region of interest" description="Disordered" evidence="1">
    <location>
        <begin position="258"/>
        <end position="320"/>
    </location>
</feature>
<evidence type="ECO:0000256" key="2">
    <source>
        <dbReference type="SAM" id="Phobius"/>
    </source>
</evidence>
<dbReference type="Proteomes" id="UP001500460">
    <property type="component" value="Unassembled WGS sequence"/>
</dbReference>
<evidence type="ECO:0000313" key="4">
    <source>
        <dbReference type="Proteomes" id="UP001500460"/>
    </source>
</evidence>
<name>A0ABP5X589_9ACTN</name>
<feature type="compositionally biased region" description="Pro residues" evidence="1">
    <location>
        <begin position="273"/>
        <end position="293"/>
    </location>
</feature>
<gene>
    <name evidence="3" type="ORF">GCM10010421_41410</name>
</gene>